<reference evidence="2 3" key="1">
    <citation type="submission" date="2018-07" db="EMBL/GenBank/DDBJ databases">
        <title>New species, Clostridium PI-S10-A1B.</title>
        <authorList>
            <person name="Krishna G."/>
            <person name="Summeta K."/>
            <person name="Shikha S."/>
            <person name="Prabhu P.B."/>
            <person name="Suresh K."/>
        </authorList>
    </citation>
    <scope>NUCLEOTIDE SEQUENCE [LARGE SCALE GENOMIC DNA]</scope>
    <source>
        <strain evidence="2 3">PI-S10-A1B</strain>
    </source>
</reference>
<feature type="transmembrane region" description="Helical" evidence="1">
    <location>
        <begin position="357"/>
        <end position="377"/>
    </location>
</feature>
<feature type="transmembrane region" description="Helical" evidence="1">
    <location>
        <begin position="869"/>
        <end position="891"/>
    </location>
</feature>
<dbReference type="PANTHER" id="PTHR32063:SF0">
    <property type="entry name" value="SWARMING MOTILITY PROTEIN SWRC"/>
    <property type="match status" value="1"/>
</dbReference>
<dbReference type="Gene3D" id="3.30.2090.10">
    <property type="entry name" value="Multidrug efflux transporter AcrB TolC docking domain, DN and DC subdomains"/>
    <property type="match status" value="2"/>
</dbReference>
<keyword evidence="1" id="KW-1133">Transmembrane helix</keyword>
<dbReference type="EMBL" id="QOHO01000022">
    <property type="protein sequence ID" value="RFZ79548.1"/>
    <property type="molecule type" value="Genomic_DNA"/>
</dbReference>
<evidence type="ECO:0000313" key="3">
    <source>
        <dbReference type="Proteomes" id="UP000260680"/>
    </source>
</evidence>
<dbReference type="PRINTS" id="PR00702">
    <property type="entry name" value="ACRIFLAVINRP"/>
</dbReference>
<dbReference type="Gene3D" id="3.30.70.1320">
    <property type="entry name" value="Multidrug efflux transporter AcrB pore domain like"/>
    <property type="match status" value="1"/>
</dbReference>
<dbReference type="Pfam" id="PF00873">
    <property type="entry name" value="ACR_tran"/>
    <property type="match status" value="1"/>
</dbReference>
<dbReference type="PANTHER" id="PTHR32063">
    <property type="match status" value="1"/>
</dbReference>
<feature type="transmembrane region" description="Helical" evidence="1">
    <location>
        <begin position="524"/>
        <end position="542"/>
    </location>
</feature>
<dbReference type="SUPFAM" id="SSF82693">
    <property type="entry name" value="Multidrug efflux transporter AcrB pore domain, PN1, PN2, PC1 and PC2 subdomains"/>
    <property type="match status" value="3"/>
</dbReference>
<keyword evidence="1" id="KW-0472">Membrane</keyword>
<feature type="transmembrane region" description="Helical" evidence="1">
    <location>
        <begin position="383"/>
        <end position="404"/>
    </location>
</feature>
<dbReference type="InterPro" id="IPR027463">
    <property type="entry name" value="AcrB_DN_DC_subdom"/>
</dbReference>
<keyword evidence="1" id="KW-0812">Transmembrane</keyword>
<sequence length="1030" mass="112548">MNQLTKIVLRRPVTVIMCLLCLVVFGVSSVINSRQELTPEMSMPMLMVVTAYPGAQPKDVDELISKKIEDAVGSLSGIKKVTSKSSENRSTVTIQYEYGTDLDKSYNDLKKKIDEVSSDLPGEAKTPIVMELDTGSSADIKLVVTGAETSNQYDYVKQEIVPEFEKLSNAAEVSIAGGSEDYIKVELNPEKMQQYKISMSSIANDISASDVKMPGGTIEVGRKKAAISSRLKFDTEDSLQNVPLTVPGNNIVYLGDIADIYTTSEKEGSIAHYNGKNTVSLSVSKQQSSTAADLSKEVNQTIKTLEASNPGLDIQIVNDSSKDIMASLESIAETVILAILISMAVIWLFFGDLKASLIVGSSIPVSILTALILMKFMDFSLNMLTLAALSMGVGMMVDNSIVVMESCFRVTSQEKKEFIDYFQDALKGTGIVAASVFGSTLTTCVVFLPLAFLNGMAGQMFMPLGFTIVFCMGASLISAITVVPLCYLMYKPEETPAPLSAPISKLQNLYRNVMRHILPKKKTVMAVSILLLLVSFLMAGQLKVSLITADDQGQIAVTVDMAPGLKTKDADELLKKVEDSFSDYQEMESYVTSYGGSGVSAGNSASIIVYLKENRKVPTKQAVEIFKEKLSKLTDCKITVKENSYASMMSSEDSYELVLRSTDYDQLKNSSQQIVSKLMERPELTRIHSSLENAAPVVEVRVDSVKAKAKGISPSSIGHSIYQAINGVTAKTIEVNGDDVDVKVQYQDDEFKSVDQIRNMTLSLSNGGFAAVNDVAEISFQDSPASITRENKQYVVSITGDYTPSANKNTKPVINREIVTPNLNSFVSLGSSAMDDQTTEELTSLLYAIMLAVFLVFVVMAAQFESPRFSFMVMTTIPFSLIGAFGLMFFAGCELSMVAMLGFLMLIGTVVNSGILYVDTVNQYRAEMSPEEAMIEAGATRLRPILMTTLTTVLSMIPMALALGHSGEMMQGLAVVNIGGLTASTVLSLLMLPVYYNLMSKKERKKEKKKKRKKEEKIKEKRCIDRWFQL</sequence>
<dbReference type="GO" id="GO:0005886">
    <property type="term" value="C:plasma membrane"/>
    <property type="evidence" value="ECO:0007669"/>
    <property type="project" value="TreeGrafter"/>
</dbReference>
<feature type="transmembrane region" description="Helical" evidence="1">
    <location>
        <begin position="844"/>
        <end position="862"/>
    </location>
</feature>
<dbReference type="InterPro" id="IPR001036">
    <property type="entry name" value="Acrflvin-R"/>
</dbReference>
<dbReference type="AlphaFoldDB" id="A0A3E2NEU9"/>
<name>A0A3E2NEU9_9FIRM</name>
<gene>
    <name evidence="2" type="ORF">DS742_07590</name>
</gene>
<feature type="transmembrane region" description="Helical" evidence="1">
    <location>
        <begin position="464"/>
        <end position="490"/>
    </location>
</feature>
<organism evidence="2 3">
    <name type="scientific">Lacrimispora amygdalina</name>
    <dbReference type="NCBI Taxonomy" id="253257"/>
    <lineage>
        <taxon>Bacteria</taxon>
        <taxon>Bacillati</taxon>
        <taxon>Bacillota</taxon>
        <taxon>Clostridia</taxon>
        <taxon>Lachnospirales</taxon>
        <taxon>Lachnospiraceae</taxon>
        <taxon>Lacrimispora</taxon>
    </lineage>
</organism>
<dbReference type="GO" id="GO:0042910">
    <property type="term" value="F:xenobiotic transmembrane transporter activity"/>
    <property type="evidence" value="ECO:0007669"/>
    <property type="project" value="TreeGrafter"/>
</dbReference>
<dbReference type="OrthoDB" id="9757876at2"/>
<dbReference type="Gene3D" id="3.30.70.1440">
    <property type="entry name" value="Multidrug efflux transporter AcrB pore domain"/>
    <property type="match status" value="1"/>
</dbReference>
<accession>A0A3E2NEU9</accession>
<proteinExistence type="predicted"/>
<evidence type="ECO:0000313" key="2">
    <source>
        <dbReference type="EMBL" id="RFZ79548.1"/>
    </source>
</evidence>
<dbReference type="SUPFAM" id="SSF82866">
    <property type="entry name" value="Multidrug efflux transporter AcrB transmembrane domain"/>
    <property type="match status" value="2"/>
</dbReference>
<dbReference type="SUPFAM" id="SSF82714">
    <property type="entry name" value="Multidrug efflux transporter AcrB TolC docking domain, DN and DC subdomains"/>
    <property type="match status" value="2"/>
</dbReference>
<dbReference type="Gene3D" id="3.30.70.1430">
    <property type="entry name" value="Multidrug efflux transporter AcrB pore domain"/>
    <property type="match status" value="2"/>
</dbReference>
<dbReference type="Gene3D" id="1.20.1640.10">
    <property type="entry name" value="Multidrug efflux transporter AcrB transmembrane domain"/>
    <property type="match status" value="2"/>
</dbReference>
<evidence type="ECO:0000256" key="1">
    <source>
        <dbReference type="SAM" id="Phobius"/>
    </source>
</evidence>
<feature type="transmembrane region" description="Helical" evidence="1">
    <location>
        <begin position="975"/>
        <end position="998"/>
    </location>
</feature>
<feature type="transmembrane region" description="Helical" evidence="1">
    <location>
        <begin position="944"/>
        <end position="963"/>
    </location>
</feature>
<feature type="transmembrane region" description="Helical" evidence="1">
    <location>
        <begin position="331"/>
        <end position="350"/>
    </location>
</feature>
<dbReference type="RefSeq" id="WP_117416390.1">
    <property type="nucleotide sequence ID" value="NZ_QOHO01000022.1"/>
</dbReference>
<protein>
    <submittedName>
        <fullName evidence="2">AcrB/AcrD/AcrF family protein</fullName>
    </submittedName>
</protein>
<comment type="caution">
    <text evidence="2">The sequence shown here is derived from an EMBL/GenBank/DDBJ whole genome shotgun (WGS) entry which is preliminary data.</text>
</comment>
<feature type="transmembrane region" description="Helical" evidence="1">
    <location>
        <begin position="425"/>
        <end position="452"/>
    </location>
</feature>
<feature type="transmembrane region" description="Helical" evidence="1">
    <location>
        <begin position="897"/>
        <end position="918"/>
    </location>
</feature>
<dbReference type="Proteomes" id="UP000260680">
    <property type="component" value="Unassembled WGS sequence"/>
</dbReference>